<keyword evidence="11" id="KW-0130">Cell adhesion</keyword>
<keyword evidence="2" id="KW-0217">Developmental protein</keyword>
<dbReference type="InterPro" id="IPR034968">
    <property type="entry name" value="Reelin"/>
</dbReference>
<comment type="function">
    <text evidence="15">Extracellular matrix serine protease secreted by pioneer neurons that plays a role in layering of neurons in the cerebral cortex and cerebellum by coordinating cell positioning during neurodevelopment. Regulates microtubule function in neurons and neuronal migration. Binding to the extracellular domains of lipoprotein receptors VLDLR and LRP8/APOER2 induces tyrosine phosphorylation of DAB1 and modulation of TAU phosphorylation. Affects migration of sympathetic preganglionic neurons in the spinal cord, where it seems to act as a barrier to neuronal migration. Enzymatic activity is important for the modulation of cell adhesion.</text>
</comment>
<evidence type="ECO:0000256" key="13">
    <source>
        <dbReference type="ARBA" id="ARBA00023900"/>
    </source>
</evidence>
<protein>
    <recommendedName>
        <fullName evidence="13">Reelin</fullName>
    </recommendedName>
</protein>
<evidence type="ECO:0000313" key="16">
    <source>
        <dbReference type="EMBL" id="KFM74529.1"/>
    </source>
</evidence>
<evidence type="ECO:0000256" key="7">
    <source>
        <dbReference type="ARBA" id="ARBA00022801"/>
    </source>
</evidence>
<keyword evidence="7" id="KW-0378">Hydrolase</keyword>
<dbReference type="GO" id="GO:0007417">
    <property type="term" value="P:central nervous system development"/>
    <property type="evidence" value="ECO:0007669"/>
    <property type="project" value="InterPro"/>
</dbReference>
<comment type="subcellular location">
    <subcellularLocation>
        <location evidence="1">Secreted</location>
        <location evidence="1">Extracellular space</location>
        <location evidence="1">Extracellular matrix</location>
    </subcellularLocation>
</comment>
<evidence type="ECO:0000256" key="8">
    <source>
        <dbReference type="ARBA" id="ARBA00022825"/>
    </source>
</evidence>
<evidence type="ECO:0000256" key="12">
    <source>
        <dbReference type="ARBA" id="ARBA00023773"/>
    </source>
</evidence>
<dbReference type="SUPFAM" id="SSF50939">
    <property type="entry name" value="Sialidases"/>
    <property type="match status" value="1"/>
</dbReference>
<reference evidence="16 17" key="1">
    <citation type="submission" date="2013-11" db="EMBL/GenBank/DDBJ databases">
        <title>Genome sequencing of Stegodyphus mimosarum.</title>
        <authorList>
            <person name="Bechsgaard J."/>
        </authorList>
    </citation>
    <scope>NUCLEOTIDE SEQUENCE [LARGE SCALE GENOMIC DNA]</scope>
</reference>
<evidence type="ECO:0000256" key="10">
    <source>
        <dbReference type="ARBA" id="ARBA00022837"/>
    </source>
</evidence>
<accession>A0A087UAZ0</accession>
<sequence>MLDRFDDHNDVSRSWEVFGGQLGTGCGNLSLGNSLYFGKPGYRIAHTMDLDTTNLRTLQFIVQLGSVQNTATCRRPQDRSENVFVQFSTNHGLAWSTLRELNYQFFSHKPTAVELNLPKIAKSSTTSFRWWQPIGKKGREKAQWAIDNVQVLGNHKNSKGFHDTFNPIVIENWFLTQHGIPRPGCASADKALTFAADHTEEHYAETWDFEIQSATFLQYDINLGCGYHSNPFTVQLEFSIDKGRTWSLVSPPCMPPDVGCTSYSSGTVHTSDQYSNWTRITVYLPHRAISPSTRFRWIEVMKYSGHAWAIDNVYLGDACPWMCSGHGYCTGKKCLCDAGFKPPHCVPEKPLPCELRDTFDSFSNQTVWPEIYGGEISSRCGVLVSGTALVFYKEGVRMAVTQDLDLTAAQYIQFTLKYGCHGSVPATITRGNGIFVQFSNNGGITWHLLKELHFSAETAPQFYMIPLKDPTALTNATRLRLWQPITASTSVMQWAIDDFYVGGMIVKPNVLYDPLDLIPQPDAWLFWPGGGMEDFCMSNKARDSLVFSSTEGERSLYTRDMTVMDDYVIQFELKVGCGITISPEDPVSLQYSSDQG</sequence>
<dbReference type="OrthoDB" id="6409725at2759"/>
<evidence type="ECO:0000256" key="3">
    <source>
        <dbReference type="ARBA" id="ARBA00022525"/>
    </source>
</evidence>
<keyword evidence="4" id="KW-0272">Extracellular matrix</keyword>
<dbReference type="GO" id="GO:0046872">
    <property type="term" value="F:metal ion binding"/>
    <property type="evidence" value="ECO:0007669"/>
    <property type="project" value="UniProtKB-KW"/>
</dbReference>
<dbReference type="Pfam" id="PF21471">
    <property type="entry name" value="Reelin_subrepeat-B"/>
    <property type="match status" value="4"/>
</dbReference>
<comment type="similarity">
    <text evidence="12">Belongs to the reelin family.</text>
</comment>
<evidence type="ECO:0000256" key="5">
    <source>
        <dbReference type="ARBA" id="ARBA00022670"/>
    </source>
</evidence>
<evidence type="ECO:0000256" key="9">
    <source>
        <dbReference type="ARBA" id="ARBA00022833"/>
    </source>
</evidence>
<evidence type="ECO:0000256" key="6">
    <source>
        <dbReference type="ARBA" id="ARBA00022723"/>
    </source>
</evidence>
<dbReference type="FunFam" id="2.60.120.260:FF:000003">
    <property type="entry name" value="Reelin"/>
    <property type="match status" value="1"/>
</dbReference>
<keyword evidence="8" id="KW-0720">Serine protease</keyword>
<comment type="subunit">
    <text evidence="14">Oligomer of disulfide-linked homodimers.</text>
</comment>
<evidence type="ECO:0000256" key="14">
    <source>
        <dbReference type="ARBA" id="ARBA00044961"/>
    </source>
</evidence>
<dbReference type="GO" id="GO:0007155">
    <property type="term" value="P:cell adhesion"/>
    <property type="evidence" value="ECO:0007669"/>
    <property type="project" value="UniProtKB-KW"/>
</dbReference>
<dbReference type="AlphaFoldDB" id="A0A087UAZ0"/>
<keyword evidence="6" id="KW-0479">Metal-binding</keyword>
<dbReference type="PANTHER" id="PTHR11841">
    <property type="entry name" value="REELIN"/>
    <property type="match status" value="1"/>
</dbReference>
<gene>
    <name evidence="16" type="ORF">X975_22194</name>
</gene>
<dbReference type="InterPro" id="IPR049419">
    <property type="entry name" value="Reelin_subrepeat-B"/>
</dbReference>
<evidence type="ECO:0000256" key="1">
    <source>
        <dbReference type="ARBA" id="ARBA00004498"/>
    </source>
</evidence>
<keyword evidence="5" id="KW-0645">Protease</keyword>
<dbReference type="Gene3D" id="2.60.120.260">
    <property type="entry name" value="Galactose-binding domain-like"/>
    <property type="match status" value="4"/>
</dbReference>
<dbReference type="InterPro" id="IPR036278">
    <property type="entry name" value="Sialidase_sf"/>
</dbReference>
<name>A0A087UAZ0_STEMI</name>
<keyword evidence="9" id="KW-0862">Zinc</keyword>
<evidence type="ECO:0000256" key="2">
    <source>
        <dbReference type="ARBA" id="ARBA00022473"/>
    </source>
</evidence>
<feature type="non-terminal residue" evidence="16">
    <location>
        <position position="596"/>
    </location>
</feature>
<evidence type="ECO:0000256" key="15">
    <source>
        <dbReference type="ARBA" id="ARBA00046064"/>
    </source>
</evidence>
<dbReference type="GO" id="GO:0006508">
    <property type="term" value="P:proteolysis"/>
    <property type="evidence" value="ECO:0007669"/>
    <property type="project" value="UniProtKB-KW"/>
</dbReference>
<dbReference type="GO" id="GO:0001764">
    <property type="term" value="P:neuron migration"/>
    <property type="evidence" value="ECO:0007669"/>
    <property type="project" value="InterPro"/>
</dbReference>
<keyword evidence="3" id="KW-0964">Secreted</keyword>
<keyword evidence="17" id="KW-1185">Reference proteome</keyword>
<dbReference type="EMBL" id="KK119057">
    <property type="protein sequence ID" value="KFM74529.1"/>
    <property type="molecule type" value="Genomic_DNA"/>
</dbReference>
<evidence type="ECO:0000256" key="11">
    <source>
        <dbReference type="ARBA" id="ARBA00022889"/>
    </source>
</evidence>
<evidence type="ECO:0000256" key="4">
    <source>
        <dbReference type="ARBA" id="ARBA00022530"/>
    </source>
</evidence>
<proteinExistence type="inferred from homology"/>
<dbReference type="Proteomes" id="UP000054359">
    <property type="component" value="Unassembled WGS sequence"/>
</dbReference>
<dbReference type="GO" id="GO:0008236">
    <property type="term" value="F:serine-type peptidase activity"/>
    <property type="evidence" value="ECO:0007669"/>
    <property type="project" value="UniProtKB-KW"/>
</dbReference>
<keyword evidence="10" id="KW-0106">Calcium</keyword>
<dbReference type="PANTHER" id="PTHR11841:SF1">
    <property type="entry name" value="REELIN"/>
    <property type="match status" value="1"/>
</dbReference>
<dbReference type="STRING" id="407821.A0A087UAZ0"/>
<organism evidence="16 17">
    <name type="scientific">Stegodyphus mimosarum</name>
    <name type="common">African social velvet spider</name>
    <dbReference type="NCBI Taxonomy" id="407821"/>
    <lineage>
        <taxon>Eukaryota</taxon>
        <taxon>Metazoa</taxon>
        <taxon>Ecdysozoa</taxon>
        <taxon>Arthropoda</taxon>
        <taxon>Chelicerata</taxon>
        <taxon>Arachnida</taxon>
        <taxon>Araneae</taxon>
        <taxon>Araneomorphae</taxon>
        <taxon>Entelegynae</taxon>
        <taxon>Eresoidea</taxon>
        <taxon>Eresidae</taxon>
        <taxon>Stegodyphus</taxon>
    </lineage>
</organism>
<dbReference type="GO" id="GO:0070325">
    <property type="term" value="F:lipoprotein particle receptor binding"/>
    <property type="evidence" value="ECO:0007669"/>
    <property type="project" value="InterPro"/>
</dbReference>
<evidence type="ECO:0000313" key="17">
    <source>
        <dbReference type="Proteomes" id="UP000054359"/>
    </source>
</evidence>